<accession>A0A7I8KEW8</accession>
<dbReference type="PANTHER" id="PTHR46122">
    <property type="entry name" value="GALACTOSE OXIDASE/KELCH REPEAT PROTEIN-RELATED"/>
    <property type="match status" value="1"/>
</dbReference>
<sequence length="101" mass="11364">MEYLVVVNLLRLVNDIRLTWKRGAEVNNPRCLFRSTSLGQIAIITGGHDVNGNELYRADYAAKKLRKYGKESNKWIMLGSLGVYGGTIELNTWVPQDGPPE</sequence>
<keyword evidence="4" id="KW-1185">Reference proteome</keyword>
<name>A0A7I8KEW8_SPIIN</name>
<dbReference type="InterPro" id="IPR052439">
    <property type="entry name" value="F-box/Kelch-repeat"/>
</dbReference>
<evidence type="ECO:0000313" key="4">
    <source>
        <dbReference type="Proteomes" id="UP000663760"/>
    </source>
</evidence>
<evidence type="ECO:0000313" key="3">
    <source>
        <dbReference type="EMBL" id="CAA7396072.1"/>
    </source>
</evidence>
<keyword evidence="1" id="KW-0880">Kelch repeat</keyword>
<dbReference type="SUPFAM" id="SSF117281">
    <property type="entry name" value="Kelch motif"/>
    <property type="match status" value="1"/>
</dbReference>
<proteinExistence type="predicted"/>
<reference evidence="3" key="1">
    <citation type="submission" date="2020-02" db="EMBL/GenBank/DDBJ databases">
        <authorList>
            <person name="Scholz U."/>
            <person name="Mascher M."/>
            <person name="Fiebig A."/>
        </authorList>
    </citation>
    <scope>NUCLEOTIDE SEQUENCE</scope>
</reference>
<gene>
    <name evidence="3" type="ORF">SI8410_05006735</name>
</gene>
<evidence type="ECO:0000256" key="2">
    <source>
        <dbReference type="ARBA" id="ARBA00022737"/>
    </source>
</evidence>
<evidence type="ECO:0000256" key="1">
    <source>
        <dbReference type="ARBA" id="ARBA00022441"/>
    </source>
</evidence>
<dbReference type="OrthoDB" id="191037at2759"/>
<dbReference type="Proteomes" id="UP000663760">
    <property type="component" value="Chromosome 5"/>
</dbReference>
<protein>
    <submittedName>
        <fullName evidence="3">Uncharacterized protein</fullName>
    </submittedName>
</protein>
<keyword evidence="2" id="KW-0677">Repeat</keyword>
<dbReference type="PANTHER" id="PTHR46122:SF2">
    <property type="entry name" value="F-BOX_KELCH-REPEAT PROTEIN SKIP11"/>
    <property type="match status" value="1"/>
</dbReference>
<organism evidence="3 4">
    <name type="scientific">Spirodela intermedia</name>
    <name type="common">Intermediate duckweed</name>
    <dbReference type="NCBI Taxonomy" id="51605"/>
    <lineage>
        <taxon>Eukaryota</taxon>
        <taxon>Viridiplantae</taxon>
        <taxon>Streptophyta</taxon>
        <taxon>Embryophyta</taxon>
        <taxon>Tracheophyta</taxon>
        <taxon>Spermatophyta</taxon>
        <taxon>Magnoliopsida</taxon>
        <taxon>Liliopsida</taxon>
        <taxon>Araceae</taxon>
        <taxon>Lemnoideae</taxon>
        <taxon>Spirodela</taxon>
    </lineage>
</organism>
<dbReference type="GO" id="GO:0005634">
    <property type="term" value="C:nucleus"/>
    <property type="evidence" value="ECO:0007669"/>
    <property type="project" value="TreeGrafter"/>
</dbReference>
<dbReference type="AlphaFoldDB" id="A0A7I8KEW8"/>
<dbReference type="InterPro" id="IPR015915">
    <property type="entry name" value="Kelch-typ_b-propeller"/>
</dbReference>
<dbReference type="EMBL" id="LR746268">
    <property type="protein sequence ID" value="CAA7396072.1"/>
    <property type="molecule type" value="Genomic_DNA"/>
</dbReference>